<keyword evidence="4" id="KW-0547">Nucleotide-binding</keyword>
<feature type="domain" description="HTH LytTR-type" evidence="3">
    <location>
        <begin position="242"/>
        <end position="348"/>
    </location>
</feature>
<dbReference type="SMART" id="SM00850">
    <property type="entry name" value="LytTR"/>
    <property type="match status" value="1"/>
</dbReference>
<dbReference type="PANTHER" id="PTHR43038:SF3">
    <property type="entry name" value="ABC TRANSPORTER G FAMILY MEMBER 20 ISOFORM X1"/>
    <property type="match status" value="1"/>
</dbReference>
<dbReference type="PROSITE" id="PS50893">
    <property type="entry name" value="ABC_TRANSPORTER_2"/>
    <property type="match status" value="1"/>
</dbReference>
<evidence type="ECO:0000313" key="4">
    <source>
        <dbReference type="EMBL" id="RDW17412.1"/>
    </source>
</evidence>
<dbReference type="GO" id="GO:0003677">
    <property type="term" value="F:DNA binding"/>
    <property type="evidence" value="ECO:0007669"/>
    <property type="project" value="InterPro"/>
</dbReference>
<reference evidence="5" key="1">
    <citation type="submission" date="2017-11" db="EMBL/GenBank/DDBJ databases">
        <authorList>
            <person name="Zhu W."/>
        </authorList>
    </citation>
    <scope>NUCLEOTIDE SEQUENCE [LARGE SCALE GENOMIC DNA]</scope>
    <source>
        <strain evidence="5">CAU 1051</strain>
    </source>
</reference>
<dbReference type="OrthoDB" id="9809318at2"/>
<dbReference type="Proteomes" id="UP000256520">
    <property type="component" value="Unassembled WGS sequence"/>
</dbReference>
<dbReference type="AlphaFoldDB" id="A0A3D8PP31"/>
<protein>
    <submittedName>
        <fullName evidence="4">ABC transporter ATP-binding protein</fullName>
    </submittedName>
</protein>
<dbReference type="Gene3D" id="2.40.50.1020">
    <property type="entry name" value="LytTr DNA-binding domain"/>
    <property type="match status" value="1"/>
</dbReference>
<dbReference type="InterPro" id="IPR007492">
    <property type="entry name" value="LytTR_DNA-bd_dom"/>
</dbReference>
<evidence type="ECO:0000259" key="3">
    <source>
        <dbReference type="PROSITE" id="PS50930"/>
    </source>
</evidence>
<feature type="domain" description="ABC transporter" evidence="2">
    <location>
        <begin position="4"/>
        <end position="228"/>
    </location>
</feature>
<dbReference type="PROSITE" id="PS50930">
    <property type="entry name" value="HTH_LYTTR"/>
    <property type="match status" value="1"/>
</dbReference>
<gene>
    <name evidence="4" type="ORF">CWR45_12345</name>
</gene>
<keyword evidence="5" id="KW-1185">Reference proteome</keyword>
<dbReference type="InterPro" id="IPR027417">
    <property type="entry name" value="P-loop_NTPase"/>
</dbReference>
<sequence length="349" mass="40451">MAILIMKDIEKHEKDTILFPSFHLEIAASEITAVYSTLNVRSTILDMLTGSIPSINGSIMINGVTLANKKSDYFSQVGICYFEDGLYERLTIKDYFMFIGRLYGFNQQYDSIFRITQLHEKRNKQIKELTFSEKKRVHYGKLLIQSPPLFIFEEPDLNVDMETKRIFISITKRLQEEKKAVLLLTGNMETAITIADNVYRLDENGLRLIQTENAEQTMELSEDEPNEDNKDKEPQPIQFNKIPTKVNDKIVLFDPPEIDYIESNDGQANIYIKGEAFTSSLTLANLEERLQYVGFFRCHRSYIVNLQKVREVITWTRNSYSLVLDDREKTQIPLSKTKMAELKDLLGLK</sequence>
<evidence type="ECO:0000259" key="2">
    <source>
        <dbReference type="PROSITE" id="PS50893"/>
    </source>
</evidence>
<dbReference type="InterPro" id="IPR003439">
    <property type="entry name" value="ABC_transporter-like_ATP-bd"/>
</dbReference>
<dbReference type="GO" id="GO:0016887">
    <property type="term" value="F:ATP hydrolysis activity"/>
    <property type="evidence" value="ECO:0007669"/>
    <property type="project" value="InterPro"/>
</dbReference>
<dbReference type="InterPro" id="IPR012046">
    <property type="entry name" value="LytTR_ABC"/>
</dbReference>
<dbReference type="Pfam" id="PF04397">
    <property type="entry name" value="LytTR"/>
    <property type="match status" value="1"/>
</dbReference>
<organism evidence="4 5">
    <name type="scientific">Oceanobacillus chungangensis</name>
    <dbReference type="NCBI Taxonomy" id="1229152"/>
    <lineage>
        <taxon>Bacteria</taxon>
        <taxon>Bacillati</taxon>
        <taxon>Bacillota</taxon>
        <taxon>Bacilli</taxon>
        <taxon>Bacillales</taxon>
        <taxon>Bacillaceae</taxon>
        <taxon>Oceanobacillus</taxon>
    </lineage>
</organism>
<dbReference type="EMBL" id="PIOD01000013">
    <property type="protein sequence ID" value="RDW17412.1"/>
    <property type="molecule type" value="Genomic_DNA"/>
</dbReference>
<dbReference type="Gene3D" id="3.40.50.300">
    <property type="entry name" value="P-loop containing nucleotide triphosphate hydrolases"/>
    <property type="match status" value="1"/>
</dbReference>
<feature type="region of interest" description="Disordered" evidence="1">
    <location>
        <begin position="213"/>
        <end position="237"/>
    </location>
</feature>
<dbReference type="Pfam" id="PF00005">
    <property type="entry name" value="ABC_tran"/>
    <property type="match status" value="1"/>
</dbReference>
<evidence type="ECO:0000313" key="5">
    <source>
        <dbReference type="Proteomes" id="UP000256520"/>
    </source>
</evidence>
<dbReference type="PIRSF" id="PIRSF036612">
    <property type="entry name" value="ABC_ATP_LytTR"/>
    <property type="match status" value="1"/>
</dbReference>
<proteinExistence type="predicted"/>
<dbReference type="PANTHER" id="PTHR43038">
    <property type="entry name" value="ATP-BINDING CASSETTE, SUB-FAMILY H, MEMBER 1"/>
    <property type="match status" value="1"/>
</dbReference>
<dbReference type="SUPFAM" id="SSF52540">
    <property type="entry name" value="P-loop containing nucleoside triphosphate hydrolases"/>
    <property type="match status" value="1"/>
</dbReference>
<comment type="caution">
    <text evidence="4">The sequence shown here is derived from an EMBL/GenBank/DDBJ whole genome shotgun (WGS) entry which is preliminary data.</text>
</comment>
<evidence type="ECO:0000256" key="1">
    <source>
        <dbReference type="SAM" id="MobiDB-lite"/>
    </source>
</evidence>
<keyword evidence="4" id="KW-0067">ATP-binding</keyword>
<dbReference type="GO" id="GO:0005524">
    <property type="term" value="F:ATP binding"/>
    <property type="evidence" value="ECO:0007669"/>
    <property type="project" value="UniProtKB-KW"/>
</dbReference>
<name>A0A3D8PP31_9BACI</name>
<accession>A0A3D8PP31</accession>
<dbReference type="RefSeq" id="WP_115750188.1">
    <property type="nucleotide sequence ID" value="NZ_PIOD01000013.1"/>
</dbReference>